<proteinExistence type="predicted"/>
<gene>
    <name evidence="2" type="ORF">C8N29_104103</name>
</gene>
<keyword evidence="1" id="KW-0812">Transmembrane</keyword>
<protein>
    <submittedName>
        <fullName evidence="2">Putative membrane protein YGL010W</fullName>
    </submittedName>
</protein>
<evidence type="ECO:0000256" key="1">
    <source>
        <dbReference type="SAM" id="Phobius"/>
    </source>
</evidence>
<dbReference type="InterPro" id="IPR009305">
    <property type="entry name" value="Mpo1-like"/>
</dbReference>
<evidence type="ECO:0000313" key="2">
    <source>
        <dbReference type="EMBL" id="PTQ90065.1"/>
    </source>
</evidence>
<feature type="transmembrane region" description="Helical" evidence="1">
    <location>
        <begin position="23"/>
        <end position="43"/>
    </location>
</feature>
<keyword evidence="1" id="KW-0472">Membrane</keyword>
<reference evidence="2 3" key="1">
    <citation type="submission" date="2018-04" db="EMBL/GenBank/DDBJ databases">
        <title>Genomic Encyclopedia of Archaeal and Bacterial Type Strains, Phase II (KMG-II): from individual species to whole genera.</title>
        <authorList>
            <person name="Goeker M."/>
        </authorList>
    </citation>
    <scope>NUCLEOTIDE SEQUENCE [LARGE SCALE GENOMIC DNA]</scope>
    <source>
        <strain evidence="2 3">DSM 5822</strain>
    </source>
</reference>
<comment type="caution">
    <text evidence="2">The sequence shown here is derived from an EMBL/GenBank/DDBJ whole genome shotgun (WGS) entry which is preliminary data.</text>
</comment>
<feature type="transmembrane region" description="Helical" evidence="1">
    <location>
        <begin position="55"/>
        <end position="80"/>
    </location>
</feature>
<keyword evidence="3" id="KW-1185">Reference proteome</keyword>
<sequence>MRTLQQWFAEYNDSHRNPINKKIHWLCVPVISFTVLALAYSLHWGVALAASLAALWFYAQLSMAIAIGMFVMLALMMAIASILPNLLWWAIGLFVVAWIGQFVGHYIEGKKPSFFKDLQFLLIGPAWCLDALYAKLGLESANIPLEH</sequence>
<dbReference type="PANTHER" id="PTHR28026:SF9">
    <property type="entry name" value="2-HYDROXY-PALMITIC ACID DIOXYGENASE MPO1"/>
    <property type="match status" value="1"/>
</dbReference>
<name>A0A2T5J0Z9_9GAMM</name>
<dbReference type="Proteomes" id="UP000244223">
    <property type="component" value="Unassembled WGS sequence"/>
</dbReference>
<dbReference type="GO" id="GO:0046521">
    <property type="term" value="P:sphingoid catabolic process"/>
    <property type="evidence" value="ECO:0007669"/>
    <property type="project" value="TreeGrafter"/>
</dbReference>
<keyword evidence="1" id="KW-1133">Transmembrane helix</keyword>
<dbReference type="EMBL" id="QAON01000004">
    <property type="protein sequence ID" value="PTQ90065.1"/>
    <property type="molecule type" value="Genomic_DNA"/>
</dbReference>
<dbReference type="RefSeq" id="WP_107865064.1">
    <property type="nucleotide sequence ID" value="NZ_QAON01000004.1"/>
</dbReference>
<dbReference type="AlphaFoldDB" id="A0A2T5J0Z9"/>
<feature type="transmembrane region" description="Helical" evidence="1">
    <location>
        <begin position="86"/>
        <end position="107"/>
    </location>
</feature>
<dbReference type="OrthoDB" id="5515308at2"/>
<organism evidence="2 3">
    <name type="scientific">Agitococcus lubricus</name>
    <dbReference type="NCBI Taxonomy" id="1077255"/>
    <lineage>
        <taxon>Bacteria</taxon>
        <taxon>Pseudomonadati</taxon>
        <taxon>Pseudomonadota</taxon>
        <taxon>Gammaproteobacteria</taxon>
        <taxon>Moraxellales</taxon>
        <taxon>Moraxellaceae</taxon>
        <taxon>Agitococcus</taxon>
    </lineage>
</organism>
<dbReference type="GO" id="GO:0016020">
    <property type="term" value="C:membrane"/>
    <property type="evidence" value="ECO:0007669"/>
    <property type="project" value="GOC"/>
</dbReference>
<dbReference type="PANTHER" id="PTHR28026">
    <property type="entry name" value="DUF962 DOMAIN PROTEIN (AFU_ORTHOLOGUE AFUA_8G05310)"/>
    <property type="match status" value="1"/>
</dbReference>
<dbReference type="Pfam" id="PF06127">
    <property type="entry name" value="Mpo1-like"/>
    <property type="match status" value="2"/>
</dbReference>
<accession>A0A2T5J0Z9</accession>
<evidence type="ECO:0000313" key="3">
    <source>
        <dbReference type="Proteomes" id="UP000244223"/>
    </source>
</evidence>